<keyword evidence="5" id="KW-0472">Membrane</keyword>
<comment type="subcellular location">
    <subcellularLocation>
        <location evidence="1">Membrane</location>
        <topology evidence="1">Multi-pass membrane protein</topology>
    </subcellularLocation>
</comment>
<evidence type="ECO:0000256" key="4">
    <source>
        <dbReference type="ARBA" id="ARBA00022989"/>
    </source>
</evidence>
<dbReference type="GO" id="GO:0016020">
    <property type="term" value="C:membrane"/>
    <property type="evidence" value="ECO:0007669"/>
    <property type="project" value="UniProtKB-SubCell"/>
</dbReference>
<name>K5VK92_AGABU</name>
<keyword evidence="4" id="KW-1133">Transmembrane helix</keyword>
<dbReference type="GeneID" id="18822790"/>
<evidence type="ECO:0000313" key="8">
    <source>
        <dbReference type="Proteomes" id="UP000008493"/>
    </source>
</evidence>
<dbReference type="PANTHER" id="PTHR11266">
    <property type="entry name" value="PEROXISOMAL MEMBRANE PROTEIN 2, PXMP2 MPV17"/>
    <property type="match status" value="1"/>
</dbReference>
<dbReference type="InterPro" id="IPR007248">
    <property type="entry name" value="Mpv17_PMP22"/>
</dbReference>
<dbReference type="Pfam" id="PF04117">
    <property type="entry name" value="Mpv17_PMP22"/>
    <property type="match status" value="1"/>
</dbReference>
<dbReference type="InParanoid" id="K5VK92"/>
<dbReference type="OrthoDB" id="430207at2759"/>
<dbReference type="GO" id="GO:0005739">
    <property type="term" value="C:mitochondrion"/>
    <property type="evidence" value="ECO:0007669"/>
    <property type="project" value="TreeGrafter"/>
</dbReference>
<accession>K5VK92</accession>
<dbReference type="STRING" id="597362.K5VK92"/>
<dbReference type="KEGG" id="abp:AGABI1DRAFT109834"/>
<dbReference type="OMA" id="WYQSKLA"/>
<organism evidence="7 8">
    <name type="scientific">Agaricus bisporus var. burnettii (strain JB137-S8 / ATCC MYA-4627 / FGSC 10392)</name>
    <name type="common">White button mushroom</name>
    <dbReference type="NCBI Taxonomy" id="597362"/>
    <lineage>
        <taxon>Eukaryota</taxon>
        <taxon>Fungi</taxon>
        <taxon>Dikarya</taxon>
        <taxon>Basidiomycota</taxon>
        <taxon>Agaricomycotina</taxon>
        <taxon>Agaricomycetes</taxon>
        <taxon>Agaricomycetidae</taxon>
        <taxon>Agaricales</taxon>
        <taxon>Agaricineae</taxon>
        <taxon>Agaricaceae</taxon>
        <taxon>Agaricus</taxon>
    </lineage>
</organism>
<evidence type="ECO:0000256" key="3">
    <source>
        <dbReference type="ARBA" id="ARBA00022692"/>
    </source>
</evidence>
<dbReference type="eggNOG" id="KOG1944">
    <property type="taxonomic scope" value="Eukaryota"/>
</dbReference>
<protein>
    <submittedName>
        <fullName evidence="7">Uncharacterized protein</fullName>
    </submittedName>
</protein>
<evidence type="ECO:0000313" key="7">
    <source>
        <dbReference type="EMBL" id="EKM74759.1"/>
    </source>
</evidence>
<evidence type="ECO:0000256" key="5">
    <source>
        <dbReference type="ARBA" id="ARBA00023136"/>
    </source>
</evidence>
<dbReference type="Proteomes" id="UP000008493">
    <property type="component" value="Unassembled WGS sequence"/>
</dbReference>
<evidence type="ECO:0000256" key="1">
    <source>
        <dbReference type="ARBA" id="ARBA00004141"/>
    </source>
</evidence>
<evidence type="ECO:0000256" key="2">
    <source>
        <dbReference type="ARBA" id="ARBA00006824"/>
    </source>
</evidence>
<keyword evidence="3" id="KW-0812">Transmembrane</keyword>
<dbReference type="EMBL" id="JH971428">
    <property type="protein sequence ID" value="EKM74759.1"/>
    <property type="molecule type" value="Genomic_DNA"/>
</dbReference>
<sequence length="204" mass="22746">MTSLLRAYNSALIRRPLVTQCATAAVLFGAGDLIAQQFVEKKGSNHDIARTTRMTVYGAFFFGPPMTWWYSTLNRISFSSPARALVYRVYLPSSLTRDVLIVQIAVVYFYGSMCLLEGKIDEAIPRIQAAYVPTLLRNWAVYLPTQALNFAFVPPHLRLVTMCGVSLFWNTYLSVDNARQQKQVASAGDLPSDLKTAAYDTSSL</sequence>
<dbReference type="RefSeq" id="XP_007334579.1">
    <property type="nucleotide sequence ID" value="XM_007334517.1"/>
</dbReference>
<gene>
    <name evidence="7" type="ORF">AGABI1DRAFT_109834</name>
</gene>
<comment type="similarity">
    <text evidence="2 6">Belongs to the peroxisomal membrane protein PXMP2/4 family.</text>
</comment>
<dbReference type="HOGENOM" id="CLU_049109_8_1_1"/>
<proteinExistence type="inferred from homology"/>
<reference evidence="8" key="1">
    <citation type="journal article" date="2012" name="Proc. Natl. Acad. Sci. U.S.A.">
        <title>Genome sequence of the button mushroom Agaricus bisporus reveals mechanisms governing adaptation to a humic-rich ecological niche.</title>
        <authorList>
            <person name="Morin E."/>
            <person name="Kohler A."/>
            <person name="Baker A.R."/>
            <person name="Foulongne-Oriol M."/>
            <person name="Lombard V."/>
            <person name="Nagy L.G."/>
            <person name="Ohm R.A."/>
            <person name="Patyshakuliyeva A."/>
            <person name="Brun A."/>
            <person name="Aerts A.L."/>
            <person name="Bailey A.M."/>
            <person name="Billette C."/>
            <person name="Coutinho P.M."/>
            <person name="Deakin G."/>
            <person name="Doddapaneni H."/>
            <person name="Floudas D."/>
            <person name="Grimwood J."/>
            <person name="Hilden K."/>
            <person name="Kuees U."/>
            <person name="LaButti K.M."/>
            <person name="Lapidus A."/>
            <person name="Lindquist E.A."/>
            <person name="Lucas S.M."/>
            <person name="Murat C."/>
            <person name="Riley R.W."/>
            <person name="Salamov A.A."/>
            <person name="Schmutz J."/>
            <person name="Subramanian V."/>
            <person name="Woesten H.A.B."/>
            <person name="Xu J."/>
            <person name="Eastwood D.C."/>
            <person name="Foster G.D."/>
            <person name="Sonnenberg A.S."/>
            <person name="Cullen D."/>
            <person name="de Vries R.P."/>
            <person name="Lundell T."/>
            <person name="Hibbett D.S."/>
            <person name="Henrissat B."/>
            <person name="Burton K.S."/>
            <person name="Kerrigan R.W."/>
            <person name="Challen M.P."/>
            <person name="Grigoriev I.V."/>
            <person name="Martin F."/>
        </authorList>
    </citation>
    <scope>NUCLEOTIDE SEQUENCE [LARGE SCALE GENOMIC DNA]</scope>
    <source>
        <strain evidence="8">JB137-S8 / ATCC MYA-4627 / FGSC 10392</strain>
    </source>
</reference>
<evidence type="ECO:0000256" key="6">
    <source>
        <dbReference type="RuleBase" id="RU363053"/>
    </source>
</evidence>
<dbReference type="AlphaFoldDB" id="K5VK92"/>
<dbReference type="PANTHER" id="PTHR11266:SF17">
    <property type="entry name" value="PROTEIN MPV17"/>
    <property type="match status" value="1"/>
</dbReference>
<keyword evidence="8" id="KW-1185">Reference proteome</keyword>